<evidence type="ECO:0000256" key="4">
    <source>
        <dbReference type="PROSITE-ProRule" id="PRU00091"/>
    </source>
</evidence>
<evidence type="ECO:0000256" key="6">
    <source>
        <dbReference type="SAM" id="MobiDB-lite"/>
    </source>
</evidence>
<evidence type="ECO:0000259" key="7">
    <source>
        <dbReference type="PROSITE" id="PS50178"/>
    </source>
</evidence>
<dbReference type="PROSITE" id="PS50178">
    <property type="entry name" value="ZF_FYVE"/>
    <property type="match status" value="1"/>
</dbReference>
<keyword evidence="9" id="KW-1185">Reference proteome</keyword>
<feature type="coiled-coil region" evidence="5">
    <location>
        <begin position="103"/>
        <end position="169"/>
    </location>
</feature>
<name>A0AAU9IIL6_9CILI</name>
<accession>A0AAU9IIL6</accession>
<proteinExistence type="predicted"/>
<organism evidence="8 9">
    <name type="scientific">Blepharisma stoltei</name>
    <dbReference type="NCBI Taxonomy" id="1481888"/>
    <lineage>
        <taxon>Eukaryota</taxon>
        <taxon>Sar</taxon>
        <taxon>Alveolata</taxon>
        <taxon>Ciliophora</taxon>
        <taxon>Postciliodesmatophora</taxon>
        <taxon>Heterotrichea</taxon>
        <taxon>Heterotrichida</taxon>
        <taxon>Blepharismidae</taxon>
        <taxon>Blepharisma</taxon>
    </lineage>
</organism>
<dbReference type="InterPro" id="IPR011011">
    <property type="entry name" value="Znf_FYVE_PHD"/>
</dbReference>
<evidence type="ECO:0000256" key="3">
    <source>
        <dbReference type="ARBA" id="ARBA00022833"/>
    </source>
</evidence>
<feature type="domain" description="FYVE-type" evidence="7">
    <location>
        <begin position="39"/>
        <end position="93"/>
    </location>
</feature>
<dbReference type="InterPro" id="IPR017455">
    <property type="entry name" value="Znf_FYVE-rel"/>
</dbReference>
<dbReference type="AlphaFoldDB" id="A0AAU9IIL6"/>
<keyword evidence="5" id="KW-0175">Coiled coil</keyword>
<evidence type="ECO:0000256" key="5">
    <source>
        <dbReference type="SAM" id="Coils"/>
    </source>
</evidence>
<keyword evidence="2 4" id="KW-0863">Zinc-finger</keyword>
<dbReference type="InterPro" id="IPR013083">
    <property type="entry name" value="Znf_RING/FYVE/PHD"/>
</dbReference>
<evidence type="ECO:0000313" key="8">
    <source>
        <dbReference type="EMBL" id="CAG9313636.1"/>
    </source>
</evidence>
<dbReference type="Proteomes" id="UP001162131">
    <property type="component" value="Unassembled WGS sequence"/>
</dbReference>
<reference evidence="8" key="1">
    <citation type="submission" date="2021-09" db="EMBL/GenBank/DDBJ databases">
        <authorList>
            <consortium name="AG Swart"/>
            <person name="Singh M."/>
            <person name="Singh A."/>
            <person name="Seah K."/>
            <person name="Emmerich C."/>
        </authorList>
    </citation>
    <scope>NUCLEOTIDE SEQUENCE</scope>
    <source>
        <strain evidence="8">ATCC30299</strain>
    </source>
</reference>
<evidence type="ECO:0000256" key="2">
    <source>
        <dbReference type="ARBA" id="ARBA00022771"/>
    </source>
</evidence>
<keyword evidence="3" id="KW-0862">Zinc</keyword>
<dbReference type="Gene3D" id="3.30.40.10">
    <property type="entry name" value="Zinc/RING finger domain, C3HC4 (zinc finger)"/>
    <property type="match status" value="1"/>
</dbReference>
<dbReference type="EMBL" id="CAJZBQ010000011">
    <property type="protein sequence ID" value="CAG9313636.1"/>
    <property type="molecule type" value="Genomic_DNA"/>
</dbReference>
<gene>
    <name evidence="8" type="ORF">BSTOLATCC_MIC9445</name>
</gene>
<comment type="caution">
    <text evidence="8">The sequence shown here is derived from an EMBL/GenBank/DDBJ whole genome shotgun (WGS) entry which is preliminary data.</text>
</comment>
<feature type="coiled-coil region" evidence="5">
    <location>
        <begin position="212"/>
        <end position="289"/>
    </location>
</feature>
<evidence type="ECO:0000313" key="9">
    <source>
        <dbReference type="Proteomes" id="UP001162131"/>
    </source>
</evidence>
<evidence type="ECO:0000256" key="1">
    <source>
        <dbReference type="ARBA" id="ARBA00022723"/>
    </source>
</evidence>
<feature type="region of interest" description="Disordered" evidence="6">
    <location>
        <begin position="357"/>
        <end position="378"/>
    </location>
</feature>
<dbReference type="GO" id="GO:0008270">
    <property type="term" value="F:zinc ion binding"/>
    <property type="evidence" value="ECO:0007669"/>
    <property type="project" value="UniProtKB-KW"/>
</dbReference>
<keyword evidence="1" id="KW-0479">Metal-binding</keyword>
<protein>
    <recommendedName>
        <fullName evidence="7">FYVE-type domain-containing protein</fullName>
    </recommendedName>
</protein>
<dbReference type="SUPFAM" id="SSF57903">
    <property type="entry name" value="FYVE/PHD zinc finger"/>
    <property type="match status" value="1"/>
</dbReference>
<feature type="compositionally biased region" description="Basic and acidic residues" evidence="6">
    <location>
        <begin position="357"/>
        <end position="366"/>
    </location>
</feature>
<sequence length="378" mass="44049">MTTDRRHSEFAINTELFQKESRPSSAAFSTDQLADQNAYKKDKFCSICGQLFLYGLNQKLTCQVCFRGVCGKCSVQQKSSEESSELVRVCNNCCSKNLQAQVNEQFNSQLIILREEVDALSQKLSIATEETKIESDLKRQVKEHYKKQLEDTTREEMEIKNAMENFKQNNIKLDLQSTQMEKKIERMIEESKNKDLLITAVKEQSEEIQIQIGKNQEQAESLKQTINDQKSENDKIAEEVKRVEEGKANSKDIQIELKNSNEMELALKLSRIREKIDEKKEEISQFYRRLMESRDGEILKQENIGILEKIIEFLEDKKGYKSLESSHIIEQLKNQTYEILQLKSNYLRLKHETERMAEKKEKKKNEAMTSNPCNCAIQ</sequence>